<gene>
    <name evidence="6" type="ORF">M6B38_417690</name>
</gene>
<dbReference type="Pfam" id="PF00201">
    <property type="entry name" value="UDPGT"/>
    <property type="match status" value="1"/>
</dbReference>
<dbReference type="PANTHER" id="PTHR48048">
    <property type="entry name" value="GLYCOSYLTRANSFERASE"/>
    <property type="match status" value="1"/>
</dbReference>
<sequence length="493" mass="54498">MGQVKLVFLPLWLAGHQVSMLEFVKRLLHHTNNFGNINDISITVLLMKSPSSHALSLPSHPFTLPSSFSGLDVLYHDLPEVEPPRDTQGIEDFVSVFAQSHAPHVKAALAASSVPVTALVVDFFATTIIDVANELDIPTYVYFTSTAFMLGLFLHLPALDQKIDVDFEQIEEEIEIDGIASTVPSRSMPSALMSKSREGQRYFWLVYHGRRFWEAKGVIVNTFAELEHAVVAALGGEGGRLMHGQPLPQVYPVGPILSLGDADHAEEAVTERHECLKWLDGRPPASVVFLCFGSMGTFDTLQVREIASGLEQSGHRFLWSLRTTTPTDGSGGRSPTDTSLDNILPEGFLERTKERGMVWPSWVPQAQILSHGAVGGFVTHCGWNSCLESLWFGVPMLGWPLYAEQHVNELELVRDLGLAVGLRFDRRKDNFVAAGDLERGVRCLMGEGEEGKRVRERVGEMRLASRKAVDEGGSSYMNLKRLAADLIRTKSPK</sequence>
<reference evidence="6" key="1">
    <citation type="journal article" date="2023" name="GigaByte">
        <title>Genome assembly of the bearded iris, Iris pallida Lam.</title>
        <authorList>
            <person name="Bruccoleri R.E."/>
            <person name="Oakeley E.J."/>
            <person name="Faust A.M.E."/>
            <person name="Altorfer M."/>
            <person name="Dessus-Babus S."/>
            <person name="Burckhardt D."/>
            <person name="Oertli M."/>
            <person name="Naumann U."/>
            <person name="Petersen F."/>
            <person name="Wong J."/>
        </authorList>
    </citation>
    <scope>NUCLEOTIDE SEQUENCE</scope>
    <source>
        <strain evidence="6">GSM-AAB239-AS_SAM_17_03QT</strain>
    </source>
</reference>
<proteinExistence type="inferred from homology"/>
<dbReference type="Proteomes" id="UP001140949">
    <property type="component" value="Unassembled WGS sequence"/>
</dbReference>
<comment type="caution">
    <text evidence="6">The sequence shown here is derived from an EMBL/GenBank/DDBJ whole genome shotgun (WGS) entry which is preliminary data.</text>
</comment>
<keyword evidence="2 4" id="KW-0328">Glycosyltransferase</keyword>
<evidence type="ECO:0000313" key="7">
    <source>
        <dbReference type="Proteomes" id="UP001140949"/>
    </source>
</evidence>
<evidence type="ECO:0000256" key="4">
    <source>
        <dbReference type="RuleBase" id="RU003718"/>
    </source>
</evidence>
<organism evidence="6 7">
    <name type="scientific">Iris pallida</name>
    <name type="common">Sweet iris</name>
    <dbReference type="NCBI Taxonomy" id="29817"/>
    <lineage>
        <taxon>Eukaryota</taxon>
        <taxon>Viridiplantae</taxon>
        <taxon>Streptophyta</taxon>
        <taxon>Embryophyta</taxon>
        <taxon>Tracheophyta</taxon>
        <taxon>Spermatophyta</taxon>
        <taxon>Magnoliopsida</taxon>
        <taxon>Liliopsida</taxon>
        <taxon>Asparagales</taxon>
        <taxon>Iridaceae</taxon>
        <taxon>Iridoideae</taxon>
        <taxon>Irideae</taxon>
        <taxon>Iris</taxon>
    </lineage>
</organism>
<dbReference type="InterPro" id="IPR050481">
    <property type="entry name" value="UDP-glycosyltransf_plant"/>
</dbReference>
<evidence type="ECO:0000256" key="1">
    <source>
        <dbReference type="ARBA" id="ARBA00009995"/>
    </source>
</evidence>
<dbReference type="SUPFAM" id="SSF53756">
    <property type="entry name" value="UDP-Glycosyltransferase/glycogen phosphorylase"/>
    <property type="match status" value="1"/>
</dbReference>
<evidence type="ECO:0000256" key="5">
    <source>
        <dbReference type="RuleBase" id="RU362057"/>
    </source>
</evidence>
<evidence type="ECO:0000313" key="6">
    <source>
        <dbReference type="EMBL" id="KAJ6816208.1"/>
    </source>
</evidence>
<dbReference type="FunFam" id="3.40.50.2000:FF:000056">
    <property type="entry name" value="Glycosyltransferase"/>
    <property type="match status" value="1"/>
</dbReference>
<dbReference type="PANTHER" id="PTHR48048:SF30">
    <property type="entry name" value="GLYCOSYLTRANSFERASE"/>
    <property type="match status" value="1"/>
</dbReference>
<dbReference type="Gene3D" id="3.40.50.2000">
    <property type="entry name" value="Glycogen Phosphorylase B"/>
    <property type="match status" value="2"/>
</dbReference>
<dbReference type="InterPro" id="IPR035595">
    <property type="entry name" value="UDP_glycos_trans_CS"/>
</dbReference>
<dbReference type="PROSITE" id="PS00375">
    <property type="entry name" value="UDPGT"/>
    <property type="match status" value="1"/>
</dbReference>
<dbReference type="FunFam" id="3.40.50.2000:FF:000089">
    <property type="entry name" value="Glycosyltransferase"/>
    <property type="match status" value="1"/>
</dbReference>
<dbReference type="EC" id="2.4.1.-" evidence="5"/>
<dbReference type="EMBL" id="JANAVB010028397">
    <property type="protein sequence ID" value="KAJ6816208.1"/>
    <property type="molecule type" value="Genomic_DNA"/>
</dbReference>
<accession>A0AAX6FJ83</accession>
<dbReference type="AlphaFoldDB" id="A0AAX6FJ83"/>
<protein>
    <recommendedName>
        <fullName evidence="5">Glycosyltransferase</fullName>
        <ecNumber evidence="5">2.4.1.-</ecNumber>
    </recommendedName>
</protein>
<comment type="similarity">
    <text evidence="1 4">Belongs to the UDP-glycosyltransferase family.</text>
</comment>
<name>A0AAX6FJ83_IRIPA</name>
<reference evidence="6" key="2">
    <citation type="submission" date="2023-04" db="EMBL/GenBank/DDBJ databases">
        <authorList>
            <person name="Bruccoleri R.E."/>
            <person name="Oakeley E.J."/>
            <person name="Faust A.-M."/>
            <person name="Dessus-Babus S."/>
            <person name="Altorfer M."/>
            <person name="Burckhardt D."/>
            <person name="Oertli M."/>
            <person name="Naumann U."/>
            <person name="Petersen F."/>
            <person name="Wong J."/>
        </authorList>
    </citation>
    <scope>NUCLEOTIDE SEQUENCE</scope>
    <source>
        <strain evidence="6">GSM-AAB239-AS_SAM_17_03QT</strain>
        <tissue evidence="6">Leaf</tissue>
    </source>
</reference>
<dbReference type="CDD" id="cd03784">
    <property type="entry name" value="GT1_Gtf-like"/>
    <property type="match status" value="1"/>
</dbReference>
<keyword evidence="3 4" id="KW-0808">Transferase</keyword>
<dbReference type="GO" id="GO:0035251">
    <property type="term" value="F:UDP-glucosyltransferase activity"/>
    <property type="evidence" value="ECO:0007669"/>
    <property type="project" value="InterPro"/>
</dbReference>
<evidence type="ECO:0000256" key="3">
    <source>
        <dbReference type="ARBA" id="ARBA00022679"/>
    </source>
</evidence>
<dbReference type="InterPro" id="IPR002213">
    <property type="entry name" value="UDP_glucos_trans"/>
</dbReference>
<keyword evidence="7" id="KW-1185">Reference proteome</keyword>
<evidence type="ECO:0000256" key="2">
    <source>
        <dbReference type="ARBA" id="ARBA00022676"/>
    </source>
</evidence>